<evidence type="ECO:0000256" key="2">
    <source>
        <dbReference type="ARBA" id="ARBA00023239"/>
    </source>
</evidence>
<gene>
    <name evidence="5" type="ORF">NK718_11455</name>
</gene>
<evidence type="ECO:0000259" key="4">
    <source>
        <dbReference type="Pfam" id="PF05426"/>
    </source>
</evidence>
<name>A0ABT1LCA1_9HYPH</name>
<dbReference type="GO" id="GO:0016829">
    <property type="term" value="F:lyase activity"/>
    <property type="evidence" value="ECO:0007669"/>
    <property type="project" value="UniProtKB-KW"/>
</dbReference>
<feature type="signal peptide" evidence="3">
    <location>
        <begin position="1"/>
        <end position="19"/>
    </location>
</feature>
<dbReference type="SUPFAM" id="SSF48230">
    <property type="entry name" value="Chondroitin AC/alginate lyase"/>
    <property type="match status" value="1"/>
</dbReference>
<evidence type="ECO:0000256" key="1">
    <source>
        <dbReference type="ARBA" id="ARBA00022729"/>
    </source>
</evidence>
<feature type="domain" description="Alginate lyase" evidence="4">
    <location>
        <begin position="77"/>
        <end position="261"/>
    </location>
</feature>
<feature type="chain" id="PRO_5046506330" evidence="3">
    <location>
        <begin position="20"/>
        <end position="324"/>
    </location>
</feature>
<evidence type="ECO:0000313" key="5">
    <source>
        <dbReference type="EMBL" id="MCP8939134.1"/>
    </source>
</evidence>
<dbReference type="Pfam" id="PF05426">
    <property type="entry name" value="Alginate_lyase"/>
    <property type="match status" value="1"/>
</dbReference>
<keyword evidence="1 3" id="KW-0732">Signal</keyword>
<reference evidence="5 6" key="1">
    <citation type="submission" date="2022-07" db="EMBL/GenBank/DDBJ databases">
        <authorList>
            <person name="Li W.-J."/>
            <person name="Deng Q.-Q."/>
        </authorList>
    </citation>
    <scope>NUCLEOTIDE SEQUENCE [LARGE SCALE GENOMIC DNA]</scope>
    <source>
        <strain evidence="5 6">SYSU M60028</strain>
    </source>
</reference>
<dbReference type="PROSITE" id="PS51257">
    <property type="entry name" value="PROKAR_LIPOPROTEIN"/>
    <property type="match status" value="1"/>
</dbReference>
<dbReference type="EMBL" id="JANCLU010000009">
    <property type="protein sequence ID" value="MCP8939134.1"/>
    <property type="molecule type" value="Genomic_DNA"/>
</dbReference>
<keyword evidence="2 5" id="KW-0456">Lyase</keyword>
<evidence type="ECO:0000256" key="3">
    <source>
        <dbReference type="SAM" id="SignalP"/>
    </source>
</evidence>
<protein>
    <submittedName>
        <fullName evidence="5">Alginate lyase family protein</fullName>
    </submittedName>
</protein>
<evidence type="ECO:0000313" key="6">
    <source>
        <dbReference type="Proteomes" id="UP001205890"/>
    </source>
</evidence>
<dbReference type="InterPro" id="IPR008929">
    <property type="entry name" value="Chondroitin_lyas"/>
</dbReference>
<proteinExistence type="predicted"/>
<dbReference type="Proteomes" id="UP001205890">
    <property type="component" value="Unassembled WGS sequence"/>
</dbReference>
<sequence>MRKLLASLFLLASASASLAAGCAEPPPPVRDIAAETFYIDAASSIADEAIIARNKQSLAELDAGLRRIISMADKGLAGDASNAVCAGHWLAAWARGGAMLGTMSSRQAGYERKWRTAGIAVAYLKAREHVEAADRAVIEQWLDRLADAVEADYGRPKSRNNHYYWAGFAAAAVGTATGSARHLGYASEAFNDGLSAIAADGTLPGEMARKVRALHYNAYALAPLVLMAELAALRGEDWYARHGGAIHRLAAAVRGGVHDPAGFARKAGVPTVEAPTGGVFAWRAFYAARFPARWPDPLEGTLNYPWYGGDCGLAAEVWIKRQGK</sequence>
<accession>A0ABT1LCA1</accession>
<dbReference type="RefSeq" id="WP_254742027.1">
    <property type="nucleotide sequence ID" value="NZ_JANCLU010000009.1"/>
</dbReference>
<organism evidence="5 6">
    <name type="scientific">Alsobacter ponti</name>
    <dbReference type="NCBI Taxonomy" id="2962936"/>
    <lineage>
        <taxon>Bacteria</taxon>
        <taxon>Pseudomonadati</taxon>
        <taxon>Pseudomonadota</taxon>
        <taxon>Alphaproteobacteria</taxon>
        <taxon>Hyphomicrobiales</taxon>
        <taxon>Alsobacteraceae</taxon>
        <taxon>Alsobacter</taxon>
    </lineage>
</organism>
<comment type="caution">
    <text evidence="5">The sequence shown here is derived from an EMBL/GenBank/DDBJ whole genome shotgun (WGS) entry which is preliminary data.</text>
</comment>
<dbReference type="Gene3D" id="1.50.10.100">
    <property type="entry name" value="Chondroitin AC/alginate lyase"/>
    <property type="match status" value="1"/>
</dbReference>
<keyword evidence="6" id="KW-1185">Reference proteome</keyword>
<dbReference type="InterPro" id="IPR008397">
    <property type="entry name" value="Alginate_lyase_dom"/>
</dbReference>